<proteinExistence type="predicted"/>
<keyword evidence="4" id="KW-1185">Reference proteome</keyword>
<dbReference type="CDD" id="cd06259">
    <property type="entry name" value="YdcF-like"/>
    <property type="match status" value="1"/>
</dbReference>
<evidence type="ECO:0000256" key="1">
    <source>
        <dbReference type="SAM" id="Phobius"/>
    </source>
</evidence>
<dbReference type="EMBL" id="BAAAFH010000011">
    <property type="protein sequence ID" value="GAA0875582.1"/>
    <property type="molecule type" value="Genomic_DNA"/>
</dbReference>
<dbReference type="InterPro" id="IPR051599">
    <property type="entry name" value="Cell_Envelope_Assoc"/>
</dbReference>
<keyword evidence="1" id="KW-0812">Transmembrane</keyword>
<evidence type="ECO:0000313" key="4">
    <source>
        <dbReference type="Proteomes" id="UP001501126"/>
    </source>
</evidence>
<feature type="domain" description="DUF218" evidence="2">
    <location>
        <begin position="53"/>
        <end position="222"/>
    </location>
</feature>
<comment type="caution">
    <text evidence="3">The sequence shown here is derived from an EMBL/GenBank/DDBJ whole genome shotgun (WGS) entry which is preliminary data.</text>
</comment>
<keyword evidence="1" id="KW-0472">Membrane</keyword>
<gene>
    <name evidence="3" type="ORF">GCM10009118_19910</name>
</gene>
<dbReference type="Pfam" id="PF02698">
    <property type="entry name" value="DUF218"/>
    <property type="match status" value="1"/>
</dbReference>
<feature type="transmembrane region" description="Helical" evidence="1">
    <location>
        <begin position="14"/>
        <end position="32"/>
    </location>
</feature>
<reference evidence="3 4" key="1">
    <citation type="journal article" date="2019" name="Int. J. Syst. Evol. Microbiol.">
        <title>The Global Catalogue of Microorganisms (GCM) 10K type strain sequencing project: providing services to taxonomists for standard genome sequencing and annotation.</title>
        <authorList>
            <consortium name="The Broad Institute Genomics Platform"/>
            <consortium name="The Broad Institute Genome Sequencing Center for Infectious Disease"/>
            <person name="Wu L."/>
            <person name="Ma J."/>
        </authorList>
    </citation>
    <scope>NUCLEOTIDE SEQUENCE [LARGE SCALE GENOMIC DNA]</scope>
    <source>
        <strain evidence="3 4">JCM 16083</strain>
    </source>
</reference>
<evidence type="ECO:0000313" key="3">
    <source>
        <dbReference type="EMBL" id="GAA0875582.1"/>
    </source>
</evidence>
<dbReference type="InterPro" id="IPR014729">
    <property type="entry name" value="Rossmann-like_a/b/a_fold"/>
</dbReference>
<dbReference type="InterPro" id="IPR003848">
    <property type="entry name" value="DUF218"/>
</dbReference>
<dbReference type="PANTHER" id="PTHR30336:SF4">
    <property type="entry name" value="ENVELOPE BIOGENESIS FACTOR ELYC"/>
    <property type="match status" value="1"/>
</dbReference>
<name>A0ABN1MQK4_9FLAO</name>
<accession>A0ABN1MQK4</accession>
<dbReference type="PANTHER" id="PTHR30336">
    <property type="entry name" value="INNER MEMBRANE PROTEIN, PROBABLE PERMEASE"/>
    <property type="match status" value="1"/>
</dbReference>
<protein>
    <submittedName>
        <fullName evidence="3">YdcF family protein</fullName>
    </submittedName>
</protein>
<dbReference type="Proteomes" id="UP001501126">
    <property type="component" value="Unassembled WGS sequence"/>
</dbReference>
<sequence>MLSYFFTNKKWKKWFFRTGVVLALFFTNTFIFKEFVRLWETEGIRTEDISYHDVAIVLGGMAEYNNDLERLSLRRGGDRIWQTLLLYHQGKVGKVLLAGDEGYVVDRGLNEALRFREELIKLKVRPEDILIDSLSKNTYENAVNSVKVLEQYGLKKGKIVLVTSAVHMKRARACFRLQGVEVTPYSTDHYTGPGRSYHWDEYILPSFSTLLDWYALTHEWFGYIAYSVAGYL</sequence>
<organism evidence="3 4">
    <name type="scientific">Wandonia haliotis</name>
    <dbReference type="NCBI Taxonomy" id="574963"/>
    <lineage>
        <taxon>Bacteria</taxon>
        <taxon>Pseudomonadati</taxon>
        <taxon>Bacteroidota</taxon>
        <taxon>Flavobacteriia</taxon>
        <taxon>Flavobacteriales</taxon>
        <taxon>Crocinitomicaceae</taxon>
        <taxon>Wandonia</taxon>
    </lineage>
</organism>
<keyword evidence="1" id="KW-1133">Transmembrane helix</keyword>
<evidence type="ECO:0000259" key="2">
    <source>
        <dbReference type="Pfam" id="PF02698"/>
    </source>
</evidence>
<dbReference type="Gene3D" id="3.40.50.620">
    <property type="entry name" value="HUPs"/>
    <property type="match status" value="1"/>
</dbReference>